<dbReference type="PANTHER" id="PTHR11353">
    <property type="entry name" value="CHAPERONIN"/>
    <property type="match status" value="1"/>
</dbReference>
<dbReference type="Gene3D" id="3.30.260.10">
    <property type="entry name" value="TCP-1-like chaperonin intermediate domain"/>
    <property type="match status" value="1"/>
</dbReference>
<dbReference type="InterPro" id="IPR027413">
    <property type="entry name" value="GROEL-like_equatorial_sf"/>
</dbReference>
<organism evidence="5">
    <name type="scientific">Salix viminalis</name>
    <name type="common">Common osier</name>
    <name type="synonym">Basket willow</name>
    <dbReference type="NCBI Taxonomy" id="40686"/>
    <lineage>
        <taxon>Eukaryota</taxon>
        <taxon>Viridiplantae</taxon>
        <taxon>Streptophyta</taxon>
        <taxon>Embryophyta</taxon>
        <taxon>Tracheophyta</taxon>
        <taxon>Spermatophyta</taxon>
        <taxon>Magnoliopsida</taxon>
        <taxon>eudicotyledons</taxon>
        <taxon>Gunneridae</taxon>
        <taxon>Pentapetalae</taxon>
        <taxon>rosids</taxon>
        <taxon>fabids</taxon>
        <taxon>Malpighiales</taxon>
        <taxon>Salicaceae</taxon>
        <taxon>Saliceae</taxon>
        <taxon>Salix</taxon>
    </lineage>
</organism>
<dbReference type="GO" id="GO:0140662">
    <property type="term" value="F:ATP-dependent protein folding chaperone"/>
    <property type="evidence" value="ECO:0007669"/>
    <property type="project" value="InterPro"/>
</dbReference>
<gene>
    <name evidence="5" type="ORF">SVIM_LOCUS382286</name>
</gene>
<name>A0A6N2MK45_SALVM</name>
<comment type="similarity">
    <text evidence="1">Belongs to the TCP-1 chaperonin family.</text>
</comment>
<dbReference type="Pfam" id="PF00118">
    <property type="entry name" value="Cpn60_TCP1"/>
    <property type="match status" value="2"/>
</dbReference>
<keyword evidence="2" id="KW-0547">Nucleotide-binding</keyword>
<dbReference type="SUPFAM" id="SSF48592">
    <property type="entry name" value="GroEL equatorial domain-like"/>
    <property type="match status" value="1"/>
</dbReference>
<accession>A0A6N2MK45</accession>
<dbReference type="SUPFAM" id="SSF54849">
    <property type="entry name" value="GroEL-intermediate domain like"/>
    <property type="match status" value="1"/>
</dbReference>
<reference evidence="5" key="1">
    <citation type="submission" date="2019-03" db="EMBL/GenBank/DDBJ databases">
        <authorList>
            <person name="Mank J."/>
            <person name="Almeida P."/>
        </authorList>
    </citation>
    <scope>NUCLEOTIDE SEQUENCE</scope>
    <source>
        <strain evidence="5">78183</strain>
    </source>
</reference>
<evidence type="ECO:0000256" key="1">
    <source>
        <dbReference type="ARBA" id="ARBA00008020"/>
    </source>
</evidence>
<dbReference type="SUPFAM" id="SSF52029">
    <property type="entry name" value="GroEL apical domain-like"/>
    <property type="match status" value="1"/>
</dbReference>
<dbReference type="FunFam" id="1.10.560.10:FF:000038">
    <property type="entry name" value="Chaperonin containing TCP1 subunit 6B"/>
    <property type="match status" value="1"/>
</dbReference>
<dbReference type="GO" id="GO:0005524">
    <property type="term" value="F:ATP binding"/>
    <property type="evidence" value="ECO:0007669"/>
    <property type="project" value="UniProtKB-KW"/>
</dbReference>
<dbReference type="FunFam" id="3.30.260.10:FF:000017">
    <property type="entry name" value="T-complex protein 1 subunit zeta"/>
    <property type="match status" value="1"/>
</dbReference>
<evidence type="ECO:0008006" key="6">
    <source>
        <dbReference type="Google" id="ProtNLM"/>
    </source>
</evidence>
<dbReference type="InterPro" id="IPR002423">
    <property type="entry name" value="Cpn60/GroEL/TCP-1"/>
</dbReference>
<evidence type="ECO:0000256" key="3">
    <source>
        <dbReference type="ARBA" id="ARBA00022840"/>
    </source>
</evidence>
<evidence type="ECO:0000256" key="2">
    <source>
        <dbReference type="ARBA" id="ARBA00022741"/>
    </source>
</evidence>
<evidence type="ECO:0000313" key="5">
    <source>
        <dbReference type="EMBL" id="VFU54575.1"/>
    </source>
</evidence>
<dbReference type="EMBL" id="CAADRP010001843">
    <property type="protein sequence ID" value="VFU54575.1"/>
    <property type="molecule type" value="Genomic_DNA"/>
</dbReference>
<dbReference type="InterPro" id="IPR027410">
    <property type="entry name" value="TCP-1-like_intermed_sf"/>
</dbReference>
<proteinExistence type="inferred from homology"/>
<dbReference type="FunFam" id="3.50.7.10:FF:000048">
    <property type="match status" value="1"/>
</dbReference>
<dbReference type="AlphaFoldDB" id="A0A6N2MK45"/>
<dbReference type="Gene3D" id="1.10.560.10">
    <property type="entry name" value="GroEL-like equatorial domain"/>
    <property type="match status" value="1"/>
</dbReference>
<dbReference type="Gene3D" id="3.50.7.10">
    <property type="entry name" value="GroEL"/>
    <property type="match status" value="1"/>
</dbReference>
<evidence type="ECO:0000256" key="4">
    <source>
        <dbReference type="ARBA" id="ARBA00023186"/>
    </source>
</evidence>
<keyword evidence="3" id="KW-0067">ATP-binding</keyword>
<keyword evidence="4" id="KW-0143">Chaperone</keyword>
<dbReference type="InterPro" id="IPR017998">
    <property type="entry name" value="Chaperone_TCP-1"/>
</dbReference>
<protein>
    <recommendedName>
        <fullName evidence="6">T-complex protein 1 subunit zeta</fullName>
    </recommendedName>
</protein>
<sequence>MAGISAIPATIIALRRAKRRNMERLVLACGGEGLNSVDSLTPDCLGWAGLVYEHVLGEEKYTFVENVKNPHSCTILIKGPNDHTIAQIKDAVRDGLRAVKNTIEDEAVVLVSSARRNSCLIILLHIDLYKAVLVAFDGGFGSSVGAGAFELAARKHLINEVKKTVKGRAQLGVEAFADALLVVPKTLAENSGLDTQDEIVTLTGEHSRDNIVGINLQTGGTLDPQMEGIFDNYSVKRQLLNSGPVIASQLLLVDEVICAGRNMRKPN</sequence>
<dbReference type="InterPro" id="IPR027409">
    <property type="entry name" value="GroEL-like_apical_dom_sf"/>
</dbReference>